<dbReference type="InterPro" id="IPR017441">
    <property type="entry name" value="Protein_kinase_ATP_BS"/>
</dbReference>
<sequence length="717" mass="80551">MTAKTTSFSVHDLCTPHTGREGTLRSSSTDVFTFSAKDFVKERIDTPISDVYEIGERLGAGGYGEVFACVHKETKIERAVKILDRSRLSPFGVADEDELIKEFNILKELDHPNILKQIEMFSDEKNYYIVTEICRGGELFDEIQEWGNFIEEDAAELMRHLLGSINYCHQKGVVHRDLKPENILLEQDKDLDSIKVIDFGLAQCVEKDTEMTDLVGSIYYIAPEVLMGRHNFKADIWSCGVIAYVLLAGYAPFDGHSDEEIKEEILSGEFEFDEDVWEDVSEQAKDFICTLLEFDAKERVTADEALKHPWIVQSRIDASERIKHRDSANERAMEALYNLERFNAQNKLKQATCAFIASQLVLKEEKKRIDELFRALDINNNGKLSKEDVQTGYKEVFGKELNPAMVEAMFKRIDYDNTGYIEYSEFLVATMNEKDLLNNDKLKHAFNMFDADGSGVISRDELVEVMSYFQSVDKTMNGEAINRIIRQVDESGDGQIDFEEFKAMMVKTADDTGISEDSFSADLAALPIPEPVPEPQQETPQPPQGRRTRNMPAGLSSSCTTAPKSRLPQGPPSALSSSVHHGRDPLATKLSGGTKKCLALFERTPSEGVDQFVAIERLSCRLSFGRMKRRDSQEIIRMPKNGSLCGNSQHSNGSGGLRNSSRHSGEHSLRESQHSLRGSMHRPRTGRAKAAVFRELVKRSDTPVGAAPHLKAYGLGR</sequence>
<organism evidence="18 19">
    <name type="scientific">Seminavis robusta</name>
    <dbReference type="NCBI Taxonomy" id="568900"/>
    <lineage>
        <taxon>Eukaryota</taxon>
        <taxon>Sar</taxon>
        <taxon>Stramenopiles</taxon>
        <taxon>Ochrophyta</taxon>
        <taxon>Bacillariophyta</taxon>
        <taxon>Bacillariophyceae</taxon>
        <taxon>Bacillariophycidae</taxon>
        <taxon>Naviculales</taxon>
        <taxon>Naviculaceae</taxon>
        <taxon>Seminavis</taxon>
    </lineage>
</organism>
<feature type="compositionally biased region" description="Basic and acidic residues" evidence="15">
    <location>
        <begin position="663"/>
        <end position="674"/>
    </location>
</feature>
<feature type="domain" description="EF-hand" evidence="17">
    <location>
        <begin position="476"/>
        <end position="511"/>
    </location>
</feature>
<keyword evidence="6" id="KW-0677">Repeat</keyword>
<keyword evidence="4" id="KW-0808">Transferase</keyword>
<dbReference type="PRINTS" id="PR00450">
    <property type="entry name" value="RECOVERIN"/>
</dbReference>
<comment type="catalytic activity">
    <reaction evidence="13">
        <text>L-seryl-[protein] + ATP = O-phospho-L-seryl-[protein] + ADP + H(+)</text>
        <dbReference type="Rhea" id="RHEA:17989"/>
        <dbReference type="Rhea" id="RHEA-COMP:9863"/>
        <dbReference type="Rhea" id="RHEA-COMP:11604"/>
        <dbReference type="ChEBI" id="CHEBI:15378"/>
        <dbReference type="ChEBI" id="CHEBI:29999"/>
        <dbReference type="ChEBI" id="CHEBI:30616"/>
        <dbReference type="ChEBI" id="CHEBI:83421"/>
        <dbReference type="ChEBI" id="CHEBI:456216"/>
        <dbReference type="EC" id="2.7.11.1"/>
    </reaction>
</comment>
<dbReference type="PROSITE" id="PS50222">
    <property type="entry name" value="EF_HAND_2"/>
    <property type="match status" value="4"/>
</dbReference>
<dbReference type="Pfam" id="PF13499">
    <property type="entry name" value="EF-hand_7"/>
    <property type="match status" value="2"/>
</dbReference>
<dbReference type="Gene3D" id="1.10.510.10">
    <property type="entry name" value="Transferase(Phosphotransferase) domain 1"/>
    <property type="match status" value="1"/>
</dbReference>
<keyword evidence="8 18" id="KW-0418">Kinase</keyword>
<keyword evidence="19" id="KW-1185">Reference proteome</keyword>
<comment type="similarity">
    <text evidence="11">Belongs to the protein kinase superfamily. Ser/Thr protein kinase family. CDPK subfamily.</text>
</comment>
<evidence type="ECO:0000256" key="9">
    <source>
        <dbReference type="ARBA" id="ARBA00022837"/>
    </source>
</evidence>
<evidence type="ECO:0000256" key="6">
    <source>
        <dbReference type="ARBA" id="ARBA00022737"/>
    </source>
</evidence>
<evidence type="ECO:0000256" key="1">
    <source>
        <dbReference type="ARBA" id="ARBA00001946"/>
    </source>
</evidence>
<dbReference type="PANTHER" id="PTHR24349">
    <property type="entry name" value="SERINE/THREONINE-PROTEIN KINASE"/>
    <property type="match status" value="1"/>
</dbReference>
<keyword evidence="3" id="KW-0723">Serine/threonine-protein kinase</keyword>
<feature type="binding site" evidence="14">
    <location>
        <position position="81"/>
    </location>
    <ligand>
        <name>ATP</name>
        <dbReference type="ChEBI" id="CHEBI:30616"/>
    </ligand>
</feature>
<name>A0A9N8HP71_9STRA</name>
<comment type="caution">
    <text evidence="18">The sequence shown here is derived from an EMBL/GenBank/DDBJ whole genome shotgun (WGS) entry which is preliminary data.</text>
</comment>
<dbReference type="Gene3D" id="3.30.200.20">
    <property type="entry name" value="Phosphorylase Kinase, domain 1"/>
    <property type="match status" value="1"/>
</dbReference>
<dbReference type="Gene3D" id="1.10.238.10">
    <property type="entry name" value="EF-hand"/>
    <property type="match status" value="2"/>
</dbReference>
<comment type="catalytic activity">
    <reaction evidence="12">
        <text>L-threonyl-[protein] + ATP = O-phospho-L-threonyl-[protein] + ADP + H(+)</text>
        <dbReference type="Rhea" id="RHEA:46608"/>
        <dbReference type="Rhea" id="RHEA-COMP:11060"/>
        <dbReference type="Rhea" id="RHEA-COMP:11605"/>
        <dbReference type="ChEBI" id="CHEBI:15378"/>
        <dbReference type="ChEBI" id="CHEBI:30013"/>
        <dbReference type="ChEBI" id="CHEBI:30616"/>
        <dbReference type="ChEBI" id="CHEBI:61977"/>
        <dbReference type="ChEBI" id="CHEBI:456216"/>
        <dbReference type="EC" id="2.7.11.1"/>
    </reaction>
</comment>
<keyword evidence="7 14" id="KW-0547">Nucleotide-binding</keyword>
<evidence type="ECO:0000256" key="15">
    <source>
        <dbReference type="SAM" id="MobiDB-lite"/>
    </source>
</evidence>
<dbReference type="FunFam" id="3.30.200.20:FF:000315">
    <property type="entry name" value="Calcium-dependent protein kinase 3"/>
    <property type="match status" value="1"/>
</dbReference>
<feature type="domain" description="Protein kinase" evidence="16">
    <location>
        <begin position="52"/>
        <end position="311"/>
    </location>
</feature>
<dbReference type="GO" id="GO:0005509">
    <property type="term" value="F:calcium ion binding"/>
    <property type="evidence" value="ECO:0007669"/>
    <property type="project" value="InterPro"/>
</dbReference>
<gene>
    <name evidence="18" type="ORF">SEMRO_878_G214770.1</name>
</gene>
<dbReference type="AlphaFoldDB" id="A0A9N8HP71"/>
<feature type="domain" description="EF-hand" evidence="17">
    <location>
        <begin position="364"/>
        <end position="399"/>
    </location>
</feature>
<dbReference type="InterPro" id="IPR000719">
    <property type="entry name" value="Prot_kinase_dom"/>
</dbReference>
<dbReference type="InterPro" id="IPR011992">
    <property type="entry name" value="EF-hand-dom_pair"/>
</dbReference>
<dbReference type="FunFam" id="1.10.510.10:FF:000571">
    <property type="entry name" value="Maternal embryonic leucine zipper kinase"/>
    <property type="match status" value="1"/>
</dbReference>
<dbReference type="PROSITE" id="PS00108">
    <property type="entry name" value="PROTEIN_KINASE_ST"/>
    <property type="match status" value="1"/>
</dbReference>
<dbReference type="SMART" id="SM00220">
    <property type="entry name" value="S_TKc"/>
    <property type="match status" value="1"/>
</dbReference>
<dbReference type="InterPro" id="IPR011009">
    <property type="entry name" value="Kinase-like_dom_sf"/>
</dbReference>
<keyword evidence="9" id="KW-0106">Calcium</keyword>
<dbReference type="InterPro" id="IPR002048">
    <property type="entry name" value="EF_hand_dom"/>
</dbReference>
<dbReference type="SUPFAM" id="SSF56112">
    <property type="entry name" value="Protein kinase-like (PK-like)"/>
    <property type="match status" value="1"/>
</dbReference>
<dbReference type="InterPro" id="IPR050205">
    <property type="entry name" value="CDPK_Ser/Thr_kinases"/>
</dbReference>
<evidence type="ECO:0000313" key="19">
    <source>
        <dbReference type="Proteomes" id="UP001153069"/>
    </source>
</evidence>
<evidence type="ECO:0000256" key="10">
    <source>
        <dbReference type="ARBA" id="ARBA00022840"/>
    </source>
</evidence>
<dbReference type="PROSITE" id="PS00107">
    <property type="entry name" value="PROTEIN_KINASE_ATP"/>
    <property type="match status" value="1"/>
</dbReference>
<evidence type="ECO:0000256" key="12">
    <source>
        <dbReference type="ARBA" id="ARBA00047899"/>
    </source>
</evidence>
<evidence type="ECO:0000256" key="14">
    <source>
        <dbReference type="PROSITE-ProRule" id="PRU10141"/>
    </source>
</evidence>
<feature type="region of interest" description="Disordered" evidence="15">
    <location>
        <begin position="639"/>
        <end position="687"/>
    </location>
</feature>
<accession>A0A9N8HP71</accession>
<dbReference type="GO" id="GO:0005524">
    <property type="term" value="F:ATP binding"/>
    <property type="evidence" value="ECO:0007669"/>
    <property type="project" value="UniProtKB-UniRule"/>
</dbReference>
<evidence type="ECO:0000256" key="13">
    <source>
        <dbReference type="ARBA" id="ARBA00048679"/>
    </source>
</evidence>
<evidence type="ECO:0000256" key="3">
    <source>
        <dbReference type="ARBA" id="ARBA00022527"/>
    </source>
</evidence>
<dbReference type="InterPro" id="IPR018247">
    <property type="entry name" value="EF_Hand_1_Ca_BS"/>
</dbReference>
<keyword evidence="10 14" id="KW-0067">ATP-binding</keyword>
<dbReference type="SUPFAM" id="SSF47473">
    <property type="entry name" value="EF-hand"/>
    <property type="match status" value="1"/>
</dbReference>
<evidence type="ECO:0000259" key="16">
    <source>
        <dbReference type="PROSITE" id="PS50011"/>
    </source>
</evidence>
<evidence type="ECO:0000256" key="8">
    <source>
        <dbReference type="ARBA" id="ARBA00022777"/>
    </source>
</evidence>
<dbReference type="OrthoDB" id="40902at2759"/>
<evidence type="ECO:0000256" key="5">
    <source>
        <dbReference type="ARBA" id="ARBA00022723"/>
    </source>
</evidence>
<dbReference type="PROSITE" id="PS50011">
    <property type="entry name" value="PROTEIN_KINASE_DOM"/>
    <property type="match status" value="1"/>
</dbReference>
<evidence type="ECO:0000256" key="2">
    <source>
        <dbReference type="ARBA" id="ARBA00012513"/>
    </source>
</evidence>
<evidence type="ECO:0000256" key="7">
    <source>
        <dbReference type="ARBA" id="ARBA00022741"/>
    </source>
</evidence>
<dbReference type="Pfam" id="PF00069">
    <property type="entry name" value="Pkinase"/>
    <property type="match status" value="1"/>
</dbReference>
<proteinExistence type="inferred from homology"/>
<dbReference type="GO" id="GO:0004674">
    <property type="term" value="F:protein serine/threonine kinase activity"/>
    <property type="evidence" value="ECO:0007669"/>
    <property type="project" value="UniProtKB-KW"/>
</dbReference>
<evidence type="ECO:0000256" key="4">
    <source>
        <dbReference type="ARBA" id="ARBA00022679"/>
    </source>
</evidence>
<keyword evidence="5" id="KW-0479">Metal-binding</keyword>
<feature type="domain" description="EF-hand" evidence="17">
    <location>
        <begin position="401"/>
        <end position="436"/>
    </location>
</feature>
<evidence type="ECO:0000259" key="17">
    <source>
        <dbReference type="PROSITE" id="PS50222"/>
    </source>
</evidence>
<reference evidence="18" key="1">
    <citation type="submission" date="2020-06" db="EMBL/GenBank/DDBJ databases">
        <authorList>
            <consortium name="Plant Systems Biology data submission"/>
        </authorList>
    </citation>
    <scope>NUCLEOTIDE SEQUENCE</scope>
    <source>
        <strain evidence="18">D6</strain>
    </source>
</reference>
<feature type="domain" description="EF-hand" evidence="17">
    <location>
        <begin position="437"/>
        <end position="472"/>
    </location>
</feature>
<dbReference type="PROSITE" id="PS00018">
    <property type="entry name" value="EF_HAND_1"/>
    <property type="match status" value="4"/>
</dbReference>
<evidence type="ECO:0000256" key="11">
    <source>
        <dbReference type="ARBA" id="ARBA00024334"/>
    </source>
</evidence>
<protein>
    <recommendedName>
        <fullName evidence="2">non-specific serine/threonine protein kinase</fullName>
        <ecNumber evidence="2">2.7.11.1</ecNumber>
    </recommendedName>
</protein>
<dbReference type="CDD" id="cd00051">
    <property type="entry name" value="EFh"/>
    <property type="match status" value="1"/>
</dbReference>
<dbReference type="Proteomes" id="UP001153069">
    <property type="component" value="Unassembled WGS sequence"/>
</dbReference>
<dbReference type="EC" id="2.7.11.1" evidence="2"/>
<dbReference type="CDD" id="cd05117">
    <property type="entry name" value="STKc_CAMK"/>
    <property type="match status" value="1"/>
</dbReference>
<dbReference type="InterPro" id="IPR008271">
    <property type="entry name" value="Ser/Thr_kinase_AS"/>
</dbReference>
<feature type="region of interest" description="Disordered" evidence="15">
    <location>
        <begin position="527"/>
        <end position="592"/>
    </location>
</feature>
<comment type="cofactor">
    <cofactor evidence="1">
        <name>Mg(2+)</name>
        <dbReference type="ChEBI" id="CHEBI:18420"/>
    </cofactor>
</comment>
<dbReference type="SMART" id="SM00054">
    <property type="entry name" value="EFh"/>
    <property type="match status" value="4"/>
</dbReference>
<dbReference type="EMBL" id="CAICTM010000877">
    <property type="protein sequence ID" value="CAB9517753.1"/>
    <property type="molecule type" value="Genomic_DNA"/>
</dbReference>
<evidence type="ECO:0000313" key="18">
    <source>
        <dbReference type="EMBL" id="CAB9517753.1"/>
    </source>
</evidence>
<dbReference type="FunFam" id="1.10.238.10:FF:000001">
    <property type="entry name" value="Calmodulin 1"/>
    <property type="match status" value="1"/>
</dbReference>